<dbReference type="RefSeq" id="WP_349136655.1">
    <property type="nucleotide sequence ID" value="NZ_JBBMFF010000252.1"/>
</dbReference>
<feature type="transmembrane region" description="Helical" evidence="10">
    <location>
        <begin position="369"/>
        <end position="389"/>
    </location>
</feature>
<comment type="caution">
    <text evidence="11">The sequence shown here is derived from an EMBL/GenBank/DDBJ whole genome shotgun (WGS) entry which is preliminary data.</text>
</comment>
<name>A0ABV1G939_9FIRM</name>
<feature type="transmembrane region" description="Helical" evidence="10">
    <location>
        <begin position="151"/>
        <end position="168"/>
    </location>
</feature>
<keyword evidence="6" id="KW-0630">Potassium</keyword>
<dbReference type="InterPro" id="IPR003445">
    <property type="entry name" value="Cat_transpt"/>
</dbReference>
<dbReference type="PANTHER" id="PTHR32024">
    <property type="entry name" value="TRK SYSTEM POTASSIUM UPTAKE PROTEIN TRKG-RELATED"/>
    <property type="match status" value="1"/>
</dbReference>
<evidence type="ECO:0000256" key="5">
    <source>
        <dbReference type="ARBA" id="ARBA00022692"/>
    </source>
</evidence>
<dbReference type="NCBIfam" id="TIGR00933">
    <property type="entry name" value="2a38"/>
    <property type="match status" value="1"/>
</dbReference>
<evidence type="ECO:0000313" key="11">
    <source>
        <dbReference type="EMBL" id="MEQ2511933.1"/>
    </source>
</evidence>
<evidence type="ECO:0000256" key="3">
    <source>
        <dbReference type="ARBA" id="ARBA00022475"/>
    </source>
</evidence>
<accession>A0ABV1G939</accession>
<dbReference type="InterPro" id="IPR004772">
    <property type="entry name" value="TrkH"/>
</dbReference>
<keyword evidence="3" id="KW-1003">Cell membrane</keyword>
<keyword evidence="9 10" id="KW-0472">Membrane</keyword>
<feature type="transmembrane region" description="Helical" evidence="10">
    <location>
        <begin position="345"/>
        <end position="363"/>
    </location>
</feature>
<evidence type="ECO:0000256" key="10">
    <source>
        <dbReference type="SAM" id="Phobius"/>
    </source>
</evidence>
<evidence type="ECO:0000313" key="12">
    <source>
        <dbReference type="Proteomes" id="UP001491552"/>
    </source>
</evidence>
<sequence>MHLTPSRLIAVGFLLVILAGAGLLMLPIASRGEPAGFLDALFTSTSATCVTGLVVRDTFTSWTVFGQLVILTLIQLGGLGFMTFITLTSMLLGKRLGLYDRKVLMQSAGNITLDGTAALIRKIIPFTFVFEFAGAALLSIRFIPEFGVLRGIYAAVFHAISAFCNAGFDLMGMRAPFSSLTAYVSDPLVSLTICMLIIIGGLGFLVWRDLVRCRFRWKRLQLHSKLVLTASGILLFGGGLLFLGFEWNASMADLSIPEKLLASFFQAVTPRTAGFNTVDLSKLSDSGNLLTDFLMLIGGSPGSTAGGIKTTTLAVLVLSALASARGRMRVNTFRMSIERETLRQASSILLIYLGMSLTAILAICAIEPFGLKAVTFEVVSAIATVGLSLGLTPQLSAASRVILILLMYAGRIGGLSFVLLFSERRSEPPLDRPTGKILIG</sequence>
<feature type="transmembrane region" description="Helical" evidence="10">
    <location>
        <begin position="35"/>
        <end position="56"/>
    </location>
</feature>
<keyword evidence="4" id="KW-0633">Potassium transport</keyword>
<feature type="transmembrane region" description="Helical" evidence="10">
    <location>
        <begin position="7"/>
        <end position="29"/>
    </location>
</feature>
<protein>
    <submittedName>
        <fullName evidence="11">TrkH family potassium uptake protein</fullName>
    </submittedName>
</protein>
<evidence type="ECO:0000256" key="8">
    <source>
        <dbReference type="ARBA" id="ARBA00023065"/>
    </source>
</evidence>
<keyword evidence="7 10" id="KW-1133">Transmembrane helix</keyword>
<gene>
    <name evidence="11" type="ORF">WMO66_11900</name>
</gene>
<feature type="transmembrane region" description="Helical" evidence="10">
    <location>
        <begin position="226"/>
        <end position="245"/>
    </location>
</feature>
<feature type="transmembrane region" description="Helical" evidence="10">
    <location>
        <begin position="304"/>
        <end position="324"/>
    </location>
</feature>
<reference evidence="11 12" key="1">
    <citation type="submission" date="2024-03" db="EMBL/GenBank/DDBJ databases">
        <title>Human intestinal bacterial collection.</title>
        <authorList>
            <person name="Pauvert C."/>
            <person name="Hitch T.C.A."/>
            <person name="Clavel T."/>
        </authorList>
    </citation>
    <scope>NUCLEOTIDE SEQUENCE [LARGE SCALE GENOMIC DNA]</scope>
    <source>
        <strain evidence="11 12">CLA-AA-H192</strain>
    </source>
</reference>
<dbReference type="PANTHER" id="PTHR32024:SF1">
    <property type="entry name" value="KTR SYSTEM POTASSIUM UPTAKE PROTEIN B"/>
    <property type="match status" value="1"/>
</dbReference>
<evidence type="ECO:0000256" key="1">
    <source>
        <dbReference type="ARBA" id="ARBA00004651"/>
    </source>
</evidence>
<feature type="transmembrane region" description="Helical" evidence="10">
    <location>
        <begin position="401"/>
        <end position="421"/>
    </location>
</feature>
<feature type="transmembrane region" description="Helical" evidence="10">
    <location>
        <begin position="123"/>
        <end position="144"/>
    </location>
</feature>
<evidence type="ECO:0000256" key="2">
    <source>
        <dbReference type="ARBA" id="ARBA00022448"/>
    </source>
</evidence>
<keyword evidence="8" id="KW-0406">Ion transport</keyword>
<evidence type="ECO:0000256" key="6">
    <source>
        <dbReference type="ARBA" id="ARBA00022958"/>
    </source>
</evidence>
<organism evidence="11 12">
    <name type="scientific">Faecousia intestinalis</name>
    <dbReference type="NCBI Taxonomy" id="3133167"/>
    <lineage>
        <taxon>Bacteria</taxon>
        <taxon>Bacillati</taxon>
        <taxon>Bacillota</taxon>
        <taxon>Clostridia</taxon>
        <taxon>Eubacteriales</taxon>
        <taxon>Oscillospiraceae</taxon>
        <taxon>Faecousia</taxon>
    </lineage>
</organism>
<keyword evidence="5 10" id="KW-0812">Transmembrane</keyword>
<dbReference type="Proteomes" id="UP001491552">
    <property type="component" value="Unassembled WGS sequence"/>
</dbReference>
<comment type="subcellular location">
    <subcellularLocation>
        <location evidence="1">Cell membrane</location>
        <topology evidence="1">Multi-pass membrane protein</topology>
    </subcellularLocation>
</comment>
<dbReference type="EMBL" id="JBBMFF010000252">
    <property type="protein sequence ID" value="MEQ2511933.1"/>
    <property type="molecule type" value="Genomic_DNA"/>
</dbReference>
<dbReference type="Pfam" id="PF02386">
    <property type="entry name" value="TrkH"/>
    <property type="match status" value="1"/>
</dbReference>
<feature type="transmembrane region" description="Helical" evidence="10">
    <location>
        <begin position="188"/>
        <end position="206"/>
    </location>
</feature>
<evidence type="ECO:0000256" key="9">
    <source>
        <dbReference type="ARBA" id="ARBA00023136"/>
    </source>
</evidence>
<proteinExistence type="predicted"/>
<evidence type="ECO:0000256" key="4">
    <source>
        <dbReference type="ARBA" id="ARBA00022538"/>
    </source>
</evidence>
<feature type="transmembrane region" description="Helical" evidence="10">
    <location>
        <begin position="68"/>
        <end position="92"/>
    </location>
</feature>
<keyword evidence="2" id="KW-0813">Transport</keyword>
<evidence type="ECO:0000256" key="7">
    <source>
        <dbReference type="ARBA" id="ARBA00022989"/>
    </source>
</evidence>
<keyword evidence="12" id="KW-1185">Reference proteome</keyword>